<evidence type="ECO:0000313" key="12">
    <source>
        <dbReference type="EMBL" id="MFH4978013.1"/>
    </source>
</evidence>
<dbReference type="PROSITE" id="PS00639">
    <property type="entry name" value="THIOL_PROTEASE_HIS"/>
    <property type="match status" value="1"/>
</dbReference>
<evidence type="ECO:0000256" key="9">
    <source>
        <dbReference type="SAM" id="SignalP"/>
    </source>
</evidence>
<dbReference type="Gene3D" id="3.10.450.10">
    <property type="match status" value="1"/>
</dbReference>
<feature type="domain" description="Peptidase C1A papain C-terminal" evidence="10">
    <location>
        <begin position="269"/>
        <end position="485"/>
    </location>
</feature>
<evidence type="ECO:0000259" key="10">
    <source>
        <dbReference type="SMART" id="SM00645"/>
    </source>
</evidence>
<feature type="chain" id="PRO_5044802346" evidence="9">
    <location>
        <begin position="27"/>
        <end position="487"/>
    </location>
</feature>
<keyword evidence="6" id="KW-0865">Zymogen</keyword>
<dbReference type="Proteomes" id="UP001608902">
    <property type="component" value="Unassembled WGS sequence"/>
</dbReference>
<dbReference type="SMART" id="SM00848">
    <property type="entry name" value="Inhibitor_I29"/>
    <property type="match status" value="1"/>
</dbReference>
<dbReference type="InterPro" id="IPR046350">
    <property type="entry name" value="Cystatin_sf"/>
</dbReference>
<dbReference type="InterPro" id="IPR013201">
    <property type="entry name" value="Prot_inhib_I29"/>
</dbReference>
<keyword evidence="2" id="KW-0645">Protease</keyword>
<evidence type="ECO:0000259" key="11">
    <source>
        <dbReference type="SMART" id="SM00848"/>
    </source>
</evidence>
<evidence type="ECO:0000256" key="5">
    <source>
        <dbReference type="ARBA" id="ARBA00022807"/>
    </source>
</evidence>
<dbReference type="SUPFAM" id="SSF54403">
    <property type="entry name" value="Cystatin/monellin"/>
    <property type="match status" value="1"/>
</dbReference>
<evidence type="ECO:0000256" key="6">
    <source>
        <dbReference type="ARBA" id="ARBA00023145"/>
    </source>
</evidence>
<dbReference type="FunFam" id="3.90.70.10:FF:000130">
    <property type="entry name" value="Cysteine proteinase 1"/>
    <property type="match status" value="1"/>
</dbReference>
<keyword evidence="7" id="KW-1015">Disulfide bond</keyword>
<keyword evidence="5" id="KW-0788">Thiol protease</keyword>
<dbReference type="PRINTS" id="PR00705">
    <property type="entry name" value="PAPAIN"/>
</dbReference>
<dbReference type="InterPro" id="IPR038765">
    <property type="entry name" value="Papain-like_cys_pep_sf"/>
</dbReference>
<gene>
    <name evidence="12" type="ORF">AB6A40_004722</name>
</gene>
<dbReference type="InterPro" id="IPR000169">
    <property type="entry name" value="Pept_cys_AS"/>
</dbReference>
<dbReference type="Pfam" id="PF08246">
    <property type="entry name" value="Inhibitor_I29"/>
    <property type="match status" value="1"/>
</dbReference>
<evidence type="ECO:0000256" key="2">
    <source>
        <dbReference type="ARBA" id="ARBA00022670"/>
    </source>
</evidence>
<dbReference type="PROSITE" id="PS00640">
    <property type="entry name" value="THIOL_PROTEASE_ASN"/>
    <property type="match status" value="1"/>
</dbReference>
<keyword evidence="13" id="KW-1185">Reference proteome</keyword>
<evidence type="ECO:0000256" key="3">
    <source>
        <dbReference type="ARBA" id="ARBA00022729"/>
    </source>
</evidence>
<sequence>MGVSLVWTLIATLAVILSFICYPIESKGETADESIYEDMSWHAAEKINLMSNDFYHLVPIAVSTIFIHDSGEVSHEMKFILARSNCTKHNEVILRNDCIADPDKEYQVCEVNFLRSNEEKLRSVRFLGCSTPDAASVVDLINEGIFVRHIVEKRAPDGKQSLLEVLGKSIGPKQTRIWNRFVHFTQKYGREYASKQEYIDRFNIFQKNMRLAKKYQKYEQGTAVYGETQFSDMSQKEFREKILPMNWPRSLHPMKLADVEKLIGNVSDLPDEFDWRSKHVVTEIKNQGMCGSCWAFSVTGNIEGAWAIKTGHLISLSEQELLDCDVIDQGCNGGLPMNAYGEIIRMGGLEAEKDYPYDARKEVCKLKKSDIVVFINDSLQLPKNETTMAEWLVARGPISIGLDANTLQFYRHGIAHPWKLFCPAFALNHGVLIVGYGHEKDRRGKDQPYWIIKNSWGTKWGESGYFRLFRGMNVCGVREMATSSLIK</sequence>
<dbReference type="InterPro" id="IPR025661">
    <property type="entry name" value="Pept_asp_AS"/>
</dbReference>
<accession>A0ABD6EM24</accession>
<dbReference type="PANTHER" id="PTHR12411">
    <property type="entry name" value="CYSTEINE PROTEASE FAMILY C1-RELATED"/>
    <property type="match status" value="1"/>
</dbReference>
<feature type="signal peptide" evidence="9">
    <location>
        <begin position="1"/>
        <end position="26"/>
    </location>
</feature>
<dbReference type="InterPro" id="IPR039417">
    <property type="entry name" value="Peptidase_C1A_papain-like"/>
</dbReference>
<evidence type="ECO:0000313" key="13">
    <source>
        <dbReference type="Proteomes" id="UP001608902"/>
    </source>
</evidence>
<dbReference type="GO" id="GO:0008234">
    <property type="term" value="F:cysteine-type peptidase activity"/>
    <property type="evidence" value="ECO:0007669"/>
    <property type="project" value="UniProtKB-KW"/>
</dbReference>
<dbReference type="AlphaFoldDB" id="A0ABD6EM24"/>
<feature type="domain" description="Cathepsin propeptide inhibitor" evidence="11">
    <location>
        <begin position="181"/>
        <end position="238"/>
    </location>
</feature>
<keyword evidence="8" id="KW-0325">Glycoprotein</keyword>
<protein>
    <submittedName>
        <fullName evidence="12">Uncharacterized protein</fullName>
    </submittedName>
</protein>
<dbReference type="SMART" id="SM00645">
    <property type="entry name" value="Pept_C1"/>
    <property type="match status" value="1"/>
</dbReference>
<evidence type="ECO:0000256" key="1">
    <source>
        <dbReference type="ARBA" id="ARBA00008455"/>
    </source>
</evidence>
<dbReference type="InterPro" id="IPR013128">
    <property type="entry name" value="Peptidase_C1A"/>
</dbReference>
<organism evidence="12 13">
    <name type="scientific">Gnathostoma spinigerum</name>
    <dbReference type="NCBI Taxonomy" id="75299"/>
    <lineage>
        <taxon>Eukaryota</taxon>
        <taxon>Metazoa</taxon>
        <taxon>Ecdysozoa</taxon>
        <taxon>Nematoda</taxon>
        <taxon>Chromadorea</taxon>
        <taxon>Rhabditida</taxon>
        <taxon>Spirurina</taxon>
        <taxon>Gnathostomatomorpha</taxon>
        <taxon>Gnathostomatoidea</taxon>
        <taxon>Gnathostomatidae</taxon>
        <taxon>Gnathostoma</taxon>
    </lineage>
</organism>
<proteinExistence type="inferred from homology"/>
<evidence type="ECO:0000256" key="7">
    <source>
        <dbReference type="ARBA" id="ARBA00023157"/>
    </source>
</evidence>
<dbReference type="SUPFAM" id="SSF54001">
    <property type="entry name" value="Cysteine proteinases"/>
    <property type="match status" value="1"/>
</dbReference>
<evidence type="ECO:0000256" key="8">
    <source>
        <dbReference type="ARBA" id="ARBA00023180"/>
    </source>
</evidence>
<dbReference type="InterPro" id="IPR025660">
    <property type="entry name" value="Pept_his_AS"/>
</dbReference>
<keyword evidence="4" id="KW-0378">Hydrolase</keyword>
<keyword evidence="3 9" id="KW-0732">Signal</keyword>
<evidence type="ECO:0000256" key="4">
    <source>
        <dbReference type="ARBA" id="ARBA00022801"/>
    </source>
</evidence>
<dbReference type="EMBL" id="JBGFUD010002789">
    <property type="protein sequence ID" value="MFH4978013.1"/>
    <property type="molecule type" value="Genomic_DNA"/>
</dbReference>
<comment type="similarity">
    <text evidence="1">Belongs to the peptidase C1 family.</text>
</comment>
<dbReference type="Gene3D" id="3.90.70.10">
    <property type="entry name" value="Cysteine proteinases"/>
    <property type="match status" value="1"/>
</dbReference>
<reference evidence="12 13" key="1">
    <citation type="submission" date="2024-08" db="EMBL/GenBank/DDBJ databases">
        <title>Gnathostoma spinigerum genome.</title>
        <authorList>
            <person name="Gonzalez-Bertolin B."/>
            <person name="Monzon S."/>
            <person name="Zaballos A."/>
            <person name="Jimenez P."/>
            <person name="Dekumyoy P."/>
            <person name="Varona S."/>
            <person name="Cuesta I."/>
            <person name="Sumanam S."/>
            <person name="Adisakwattana P."/>
            <person name="Gasser R.B."/>
            <person name="Hernandez-Gonzalez A."/>
            <person name="Young N.D."/>
            <person name="Perteguer M.J."/>
        </authorList>
    </citation>
    <scope>NUCLEOTIDE SEQUENCE [LARGE SCALE GENOMIC DNA]</scope>
    <source>
        <strain evidence="12">AL3</strain>
        <tissue evidence="12">Liver</tissue>
    </source>
</reference>
<dbReference type="GO" id="GO:0006508">
    <property type="term" value="P:proteolysis"/>
    <property type="evidence" value="ECO:0007669"/>
    <property type="project" value="UniProtKB-KW"/>
</dbReference>
<dbReference type="InterPro" id="IPR000668">
    <property type="entry name" value="Peptidase_C1A_C"/>
</dbReference>
<dbReference type="Pfam" id="PF00112">
    <property type="entry name" value="Peptidase_C1"/>
    <property type="match status" value="1"/>
</dbReference>
<name>A0ABD6EM24_9BILA</name>
<dbReference type="PROSITE" id="PS00139">
    <property type="entry name" value="THIOL_PROTEASE_CYS"/>
    <property type="match status" value="1"/>
</dbReference>
<comment type="caution">
    <text evidence="12">The sequence shown here is derived from an EMBL/GenBank/DDBJ whole genome shotgun (WGS) entry which is preliminary data.</text>
</comment>
<dbReference type="CDD" id="cd02248">
    <property type="entry name" value="Peptidase_C1A"/>
    <property type="match status" value="1"/>
</dbReference>